<evidence type="ECO:0000313" key="2">
    <source>
        <dbReference type="EMBL" id="QOP64235.1"/>
    </source>
</evidence>
<dbReference type="Proteomes" id="UP000593988">
    <property type="component" value="Segment"/>
</dbReference>
<dbReference type="Gene3D" id="1.10.1660.10">
    <property type="match status" value="1"/>
</dbReference>
<sequence>MAQAATRVGVSVRTVERYVDAGKLDAHKLPSGRRRVRIGDVDALLRPVRRPAGDAAKVGSK</sequence>
<name>A0A7M1CID8_9CAUD</name>
<dbReference type="GeneID" id="80090834"/>
<feature type="domain" description="Helix-turn-helix" evidence="1">
    <location>
        <begin position="2"/>
        <end position="46"/>
    </location>
</feature>
<dbReference type="RefSeq" id="YP_010761582.1">
    <property type="nucleotide sequence ID" value="NC_073600.1"/>
</dbReference>
<proteinExistence type="predicted"/>
<dbReference type="SUPFAM" id="SSF46955">
    <property type="entry name" value="Putative DNA-binding domain"/>
    <property type="match status" value="1"/>
</dbReference>
<dbReference type="InterPro" id="IPR009061">
    <property type="entry name" value="DNA-bd_dom_put_sf"/>
</dbReference>
<organism evidence="2 3">
    <name type="scientific">Arthrobacter phage Yavru</name>
    <dbReference type="NCBI Taxonomy" id="2776857"/>
    <lineage>
        <taxon>Viruses</taxon>
        <taxon>Duplodnaviria</taxon>
        <taxon>Heunggongvirae</taxon>
        <taxon>Uroviricota</taxon>
        <taxon>Caudoviricetes</taxon>
        <taxon>Whytuvirus</taxon>
        <taxon>Whytuvirus yavru</taxon>
    </lineage>
</organism>
<reference evidence="2 3" key="1">
    <citation type="submission" date="2020-08" db="EMBL/GenBank/DDBJ databases">
        <authorList>
            <person name="Ulker M."/>
            <person name="Siddiqui F.A."/>
            <person name="Anastasi R.E."/>
            <person name="Conroy D.J."/>
            <person name="Edwards E.G."/>
            <person name="Gerton T.J."/>
            <person name="Laizure I.E."/>
            <person name="Reynolds J.D."/>
            <person name="Ouellette S.K."/>
            <person name="Duggan K.O."/>
            <person name="Johnson K.C."/>
            <person name="MacLea K.S."/>
            <person name="Gurney S.M.R."/>
            <person name="Garlena R.A."/>
            <person name="Russell D.A."/>
            <person name="Pope W.H."/>
            <person name="Jacobs-Sera D."/>
            <person name="Hatfull G.F."/>
        </authorList>
    </citation>
    <scope>NUCLEOTIDE SEQUENCE [LARGE SCALE GENOMIC DNA]</scope>
</reference>
<dbReference type="EMBL" id="MT889364">
    <property type="protein sequence ID" value="QOP64235.1"/>
    <property type="molecule type" value="Genomic_DNA"/>
</dbReference>
<dbReference type="NCBIfam" id="TIGR01764">
    <property type="entry name" value="excise"/>
    <property type="match status" value="1"/>
</dbReference>
<protein>
    <submittedName>
        <fullName evidence="2">MerR-like helix-turn-helix DNA binding domain protein</fullName>
    </submittedName>
</protein>
<evidence type="ECO:0000259" key="1">
    <source>
        <dbReference type="Pfam" id="PF12728"/>
    </source>
</evidence>
<dbReference type="Pfam" id="PF12728">
    <property type="entry name" value="HTH_17"/>
    <property type="match status" value="1"/>
</dbReference>
<dbReference type="KEGG" id="vg:80090834"/>
<dbReference type="GO" id="GO:0003677">
    <property type="term" value="F:DNA binding"/>
    <property type="evidence" value="ECO:0007669"/>
    <property type="project" value="InterPro"/>
</dbReference>
<dbReference type="InterPro" id="IPR010093">
    <property type="entry name" value="SinI_DNA-bd"/>
</dbReference>
<gene>
    <name evidence="2" type="primary">16</name>
    <name evidence="2" type="ORF">SEA_YAVRU_16</name>
</gene>
<dbReference type="InterPro" id="IPR041657">
    <property type="entry name" value="HTH_17"/>
</dbReference>
<evidence type="ECO:0000313" key="3">
    <source>
        <dbReference type="Proteomes" id="UP000593988"/>
    </source>
</evidence>
<accession>A0A7M1CID8</accession>
<keyword evidence="3" id="KW-1185">Reference proteome</keyword>